<keyword evidence="2" id="KW-1185">Reference proteome</keyword>
<accession>A0A286FCE6</accession>
<dbReference type="AlphaFoldDB" id="A0A286FCE6"/>
<protein>
    <submittedName>
        <fullName evidence="1">Uncharacterized protein</fullName>
    </submittedName>
</protein>
<proteinExistence type="predicted"/>
<dbReference type="RefSeq" id="WP_097125228.1">
    <property type="nucleotide sequence ID" value="NZ_OCNH01000001.1"/>
</dbReference>
<gene>
    <name evidence="1" type="ORF">SAMN06269250_1608</name>
</gene>
<sequence>MIIHPQSFRALAYEVLNHLNNNSANDDSRITLPIIEQELRHQFGIYLKETDRQTERQGMDPEAYRVETMSLSIAGDDLMRVVEVVGLLTFNGKPYTSFVGIQTDTYQLGFVPVDYRWQLLGMSQLTRQPCFTLEGDKMYVLLTAQTIAVEAITLTGIPADPFPKAGRADEWYWKRAWFLGEEAKGKIKMQTLRVFMGTHIQLQQRVDQKNNATEG</sequence>
<evidence type="ECO:0000313" key="1">
    <source>
        <dbReference type="EMBL" id="SOD80911.1"/>
    </source>
</evidence>
<organism evidence="1 2">
    <name type="scientific">Spirosoma fluviale</name>
    <dbReference type="NCBI Taxonomy" id="1597977"/>
    <lineage>
        <taxon>Bacteria</taxon>
        <taxon>Pseudomonadati</taxon>
        <taxon>Bacteroidota</taxon>
        <taxon>Cytophagia</taxon>
        <taxon>Cytophagales</taxon>
        <taxon>Cytophagaceae</taxon>
        <taxon>Spirosoma</taxon>
    </lineage>
</organism>
<dbReference type="Proteomes" id="UP000219452">
    <property type="component" value="Unassembled WGS sequence"/>
</dbReference>
<name>A0A286FCE6_9BACT</name>
<dbReference type="EMBL" id="OCNH01000001">
    <property type="protein sequence ID" value="SOD80911.1"/>
    <property type="molecule type" value="Genomic_DNA"/>
</dbReference>
<reference evidence="2" key="1">
    <citation type="submission" date="2017-09" db="EMBL/GenBank/DDBJ databases">
        <authorList>
            <person name="Varghese N."/>
            <person name="Submissions S."/>
        </authorList>
    </citation>
    <scope>NUCLEOTIDE SEQUENCE [LARGE SCALE GENOMIC DNA]</scope>
    <source>
        <strain evidence="2">DSM 29961</strain>
    </source>
</reference>
<evidence type="ECO:0000313" key="2">
    <source>
        <dbReference type="Proteomes" id="UP000219452"/>
    </source>
</evidence>